<keyword evidence="2" id="KW-0813">Transport</keyword>
<sequence>MSGAPLSRGDRLFDFFNMLILSVIMLIILYPLYFVVIASVSNSMLVLQGKVWFWPEGWSIDAYIRVFQNQDIMIGYRNVILYTIIGTFVNLALTVAGAYPLSRKDLAGRNAIMLFITFTMFFSGGIIPTYMIVRNIGLVNSFWALILPGAVSVWNLIIMRTFFQNTIPNDLQESAFIDGCSNFRLLGSIVLPLSMPVIAVVTLYYAVGHWNSYFQALIYLSDRSKYPLQMFLRELLIQNQMQNMMETDSETMAQQAMIAEGLKYAVIVVSSLPVLCLYPFLQRYFAKGVMIGAVKG</sequence>
<evidence type="ECO:0000256" key="5">
    <source>
        <dbReference type="ARBA" id="ARBA00022989"/>
    </source>
</evidence>
<dbReference type="RefSeq" id="WP_133224821.1">
    <property type="nucleotide sequence ID" value="NZ_SMRT01000001.1"/>
</dbReference>
<dbReference type="Gene3D" id="1.10.3720.10">
    <property type="entry name" value="MetI-like"/>
    <property type="match status" value="1"/>
</dbReference>
<keyword evidence="6 7" id="KW-0472">Membrane</keyword>
<evidence type="ECO:0000313" key="9">
    <source>
        <dbReference type="EMBL" id="TDG00130.1"/>
    </source>
</evidence>
<dbReference type="SUPFAM" id="SSF161098">
    <property type="entry name" value="MetI-like"/>
    <property type="match status" value="1"/>
</dbReference>
<dbReference type="EMBL" id="SMRT01000001">
    <property type="protein sequence ID" value="TDG00130.1"/>
    <property type="molecule type" value="Genomic_DNA"/>
</dbReference>
<organism evidence="9 10">
    <name type="scientific">Paenibacillus piri</name>
    <dbReference type="NCBI Taxonomy" id="2547395"/>
    <lineage>
        <taxon>Bacteria</taxon>
        <taxon>Bacillati</taxon>
        <taxon>Bacillota</taxon>
        <taxon>Bacilli</taxon>
        <taxon>Bacillales</taxon>
        <taxon>Paenibacillaceae</taxon>
        <taxon>Paenibacillus</taxon>
    </lineage>
</organism>
<comment type="caution">
    <text evidence="9">The sequence shown here is derived from an EMBL/GenBank/DDBJ whole genome shotgun (WGS) entry which is preliminary data.</text>
</comment>
<feature type="transmembrane region" description="Helical" evidence="7">
    <location>
        <begin position="262"/>
        <end position="281"/>
    </location>
</feature>
<feature type="domain" description="ABC transmembrane type-1" evidence="8">
    <location>
        <begin position="76"/>
        <end position="275"/>
    </location>
</feature>
<evidence type="ECO:0000256" key="4">
    <source>
        <dbReference type="ARBA" id="ARBA00022692"/>
    </source>
</evidence>
<reference evidence="9 10" key="1">
    <citation type="submission" date="2019-03" db="EMBL/GenBank/DDBJ databases">
        <title>This is whole genome sequence of Paenibacillus sp MS74 strain.</title>
        <authorList>
            <person name="Trinh H.N."/>
        </authorList>
    </citation>
    <scope>NUCLEOTIDE SEQUENCE [LARGE SCALE GENOMIC DNA]</scope>
    <source>
        <strain evidence="9 10">MS74</strain>
    </source>
</reference>
<protein>
    <submittedName>
        <fullName evidence="9">Carbohydrate ABC transporter permease</fullName>
    </submittedName>
</protein>
<evidence type="ECO:0000256" key="2">
    <source>
        <dbReference type="ARBA" id="ARBA00022448"/>
    </source>
</evidence>
<name>A0A4R5KVU9_9BACL</name>
<keyword evidence="5 7" id="KW-1133">Transmembrane helix</keyword>
<feature type="transmembrane region" description="Helical" evidence="7">
    <location>
        <begin position="79"/>
        <end position="99"/>
    </location>
</feature>
<evidence type="ECO:0000256" key="6">
    <source>
        <dbReference type="ARBA" id="ARBA00023136"/>
    </source>
</evidence>
<dbReference type="PROSITE" id="PS50928">
    <property type="entry name" value="ABC_TM1"/>
    <property type="match status" value="1"/>
</dbReference>
<dbReference type="InterPro" id="IPR000515">
    <property type="entry name" value="MetI-like"/>
</dbReference>
<feature type="transmembrane region" description="Helical" evidence="7">
    <location>
        <begin position="12"/>
        <end position="36"/>
    </location>
</feature>
<evidence type="ECO:0000259" key="8">
    <source>
        <dbReference type="PROSITE" id="PS50928"/>
    </source>
</evidence>
<accession>A0A4R5KVU9</accession>
<evidence type="ECO:0000256" key="7">
    <source>
        <dbReference type="SAM" id="Phobius"/>
    </source>
</evidence>
<keyword evidence="10" id="KW-1185">Reference proteome</keyword>
<dbReference type="GO" id="GO:0005886">
    <property type="term" value="C:plasma membrane"/>
    <property type="evidence" value="ECO:0007669"/>
    <property type="project" value="UniProtKB-SubCell"/>
</dbReference>
<dbReference type="InterPro" id="IPR035906">
    <property type="entry name" value="MetI-like_sf"/>
</dbReference>
<dbReference type="Proteomes" id="UP000295636">
    <property type="component" value="Unassembled WGS sequence"/>
</dbReference>
<keyword evidence="3" id="KW-1003">Cell membrane</keyword>
<evidence type="ECO:0000313" key="10">
    <source>
        <dbReference type="Proteomes" id="UP000295636"/>
    </source>
</evidence>
<dbReference type="PANTHER" id="PTHR43744:SF9">
    <property type="entry name" value="POLYGALACTURONAN_RHAMNOGALACTURONAN TRANSPORT SYSTEM PERMEASE PROTEIN YTCP"/>
    <property type="match status" value="1"/>
</dbReference>
<dbReference type="AlphaFoldDB" id="A0A4R5KVU9"/>
<evidence type="ECO:0000256" key="3">
    <source>
        <dbReference type="ARBA" id="ARBA00022475"/>
    </source>
</evidence>
<evidence type="ECO:0000256" key="1">
    <source>
        <dbReference type="ARBA" id="ARBA00004651"/>
    </source>
</evidence>
<feature type="transmembrane region" description="Helical" evidence="7">
    <location>
        <begin position="142"/>
        <end position="163"/>
    </location>
</feature>
<dbReference type="OrthoDB" id="9810086at2"/>
<feature type="transmembrane region" description="Helical" evidence="7">
    <location>
        <begin position="183"/>
        <end position="207"/>
    </location>
</feature>
<proteinExistence type="predicted"/>
<dbReference type="PANTHER" id="PTHR43744">
    <property type="entry name" value="ABC TRANSPORTER PERMEASE PROTEIN MG189-RELATED-RELATED"/>
    <property type="match status" value="1"/>
</dbReference>
<dbReference type="CDD" id="cd06261">
    <property type="entry name" value="TM_PBP2"/>
    <property type="match status" value="1"/>
</dbReference>
<feature type="transmembrane region" description="Helical" evidence="7">
    <location>
        <begin position="111"/>
        <end position="130"/>
    </location>
</feature>
<comment type="subcellular location">
    <subcellularLocation>
        <location evidence="1">Cell membrane</location>
        <topology evidence="1">Multi-pass membrane protein</topology>
    </subcellularLocation>
</comment>
<dbReference type="GO" id="GO:0055085">
    <property type="term" value="P:transmembrane transport"/>
    <property type="evidence" value="ECO:0007669"/>
    <property type="project" value="InterPro"/>
</dbReference>
<keyword evidence="4 7" id="KW-0812">Transmembrane</keyword>
<gene>
    <name evidence="9" type="ORF">E1757_00305</name>
</gene>